<dbReference type="RefSeq" id="XP_024577400.1">
    <property type="nucleotide sequence ID" value="XM_024726755.1"/>
</dbReference>
<dbReference type="OrthoDB" id="158071at2759"/>
<accession>A0A0P1AIJ9</accession>
<proteinExistence type="predicted"/>
<dbReference type="EMBL" id="CCYD01000524">
    <property type="protein sequence ID" value="CEG41031.1"/>
    <property type="molecule type" value="Genomic_DNA"/>
</dbReference>
<name>A0A0P1AIJ9_PLAHL</name>
<dbReference type="Pfam" id="PF00168">
    <property type="entry name" value="C2"/>
    <property type="match status" value="1"/>
</dbReference>
<evidence type="ECO:0000256" key="1">
    <source>
        <dbReference type="SAM" id="MobiDB-lite"/>
    </source>
</evidence>
<dbReference type="AlphaFoldDB" id="A0A0P1AIJ9"/>
<feature type="compositionally biased region" description="Low complexity" evidence="1">
    <location>
        <begin position="379"/>
        <end position="392"/>
    </location>
</feature>
<reference evidence="4" key="1">
    <citation type="submission" date="2014-09" db="EMBL/GenBank/DDBJ databases">
        <authorList>
            <person name="Sharma Rahul"/>
            <person name="Thines Marco"/>
        </authorList>
    </citation>
    <scope>NUCLEOTIDE SEQUENCE [LARGE SCALE GENOMIC DNA]</scope>
</reference>
<feature type="compositionally biased region" description="Basic residues" evidence="1">
    <location>
        <begin position="336"/>
        <end position="351"/>
    </location>
</feature>
<keyword evidence="4" id="KW-1185">Reference proteome</keyword>
<dbReference type="OMA" id="LFCPAIG"/>
<dbReference type="SUPFAM" id="SSF49562">
    <property type="entry name" value="C2 domain (Calcium/lipid-binding domain, CaLB)"/>
    <property type="match status" value="1"/>
</dbReference>
<feature type="compositionally biased region" description="Polar residues" evidence="1">
    <location>
        <begin position="368"/>
        <end position="378"/>
    </location>
</feature>
<feature type="compositionally biased region" description="Basic residues" evidence="1">
    <location>
        <begin position="395"/>
        <end position="410"/>
    </location>
</feature>
<protein>
    <submittedName>
        <fullName evidence="3">C2 domain</fullName>
    </submittedName>
</protein>
<dbReference type="GeneID" id="36406255"/>
<dbReference type="CDD" id="cd00030">
    <property type="entry name" value="C2"/>
    <property type="match status" value="1"/>
</dbReference>
<sequence>MERKAFLEAVDRNNHTLPTSRFTLFLRVHSAQNLATTQRGSYCKLYLGNTNVISESASIKASLSHFLVADSTQERQPPPPYRVFRTKVVYTNQSSCPEWNEKLELDVFNPKTEILTIRVKSQMLFFCPVIGVCAIPLCNVQVGELVDQWFHLYKQEKPVGHIRLQLMLKENNTVKNLSHVVASESTKHRSCHRYSQQDHECHHSVPSHKSRCSVYHEERDEGNRMEVTKEQGLTEMSKREQVTTMEFKQDDQEQQLEEKLTKIKVMEDETSKFSSKSSSLANDDAMYRGRSGLTGMKQNLAVAEKECRTNVGSGRNTDDALPLTYSSSDEKDVKQSRRRRRRKKDTKRKDRSRNQKYVQQSSTTTSQADTPQNTTISPSAMDSSSSNETSSSEIKRRHHRHKARKSKKKALPPQPQQKWSMTEKIRTAADMASILSDMASVAASVHQITGGGDVSDTFFDVQVPNMNECLVDQNLTESGV</sequence>
<organism evidence="3 4">
    <name type="scientific">Plasmopara halstedii</name>
    <name type="common">Downy mildew of sunflower</name>
    <dbReference type="NCBI Taxonomy" id="4781"/>
    <lineage>
        <taxon>Eukaryota</taxon>
        <taxon>Sar</taxon>
        <taxon>Stramenopiles</taxon>
        <taxon>Oomycota</taxon>
        <taxon>Peronosporomycetes</taxon>
        <taxon>Peronosporales</taxon>
        <taxon>Peronosporaceae</taxon>
        <taxon>Plasmopara</taxon>
    </lineage>
</organism>
<dbReference type="InterPro" id="IPR035892">
    <property type="entry name" value="C2_domain_sf"/>
</dbReference>
<evidence type="ECO:0000259" key="2">
    <source>
        <dbReference type="PROSITE" id="PS50004"/>
    </source>
</evidence>
<dbReference type="InterPro" id="IPR000008">
    <property type="entry name" value="C2_dom"/>
</dbReference>
<feature type="region of interest" description="Disordered" evidence="1">
    <location>
        <begin position="307"/>
        <end position="420"/>
    </location>
</feature>
<dbReference type="SMART" id="SM00239">
    <property type="entry name" value="C2"/>
    <property type="match status" value="1"/>
</dbReference>
<feature type="domain" description="C2" evidence="2">
    <location>
        <begin position="3"/>
        <end position="150"/>
    </location>
</feature>
<evidence type="ECO:0000313" key="3">
    <source>
        <dbReference type="EMBL" id="CEG41031.1"/>
    </source>
</evidence>
<evidence type="ECO:0000313" key="4">
    <source>
        <dbReference type="Proteomes" id="UP000054928"/>
    </source>
</evidence>
<dbReference type="PROSITE" id="PS50004">
    <property type="entry name" value="C2"/>
    <property type="match status" value="1"/>
</dbReference>
<dbReference type="Gene3D" id="2.60.40.150">
    <property type="entry name" value="C2 domain"/>
    <property type="match status" value="1"/>
</dbReference>
<dbReference type="Proteomes" id="UP000054928">
    <property type="component" value="Unassembled WGS sequence"/>
</dbReference>